<dbReference type="Gene3D" id="1.20.1280.50">
    <property type="match status" value="1"/>
</dbReference>
<dbReference type="InterPro" id="IPR036047">
    <property type="entry name" value="F-box-like_dom_sf"/>
</dbReference>
<dbReference type="AlphaFoldDB" id="A0A8H4VE55"/>
<protein>
    <submittedName>
        <fullName evidence="3">F-box domain containing protein</fullName>
    </submittedName>
</protein>
<dbReference type="SUPFAM" id="SSF81383">
    <property type="entry name" value="F-box domain"/>
    <property type="match status" value="1"/>
</dbReference>
<dbReference type="PANTHER" id="PTHR13252">
    <property type="entry name" value="F-BOX ONLY PROTEIN 28"/>
    <property type="match status" value="1"/>
</dbReference>
<accession>A0A8H4VE55</accession>
<sequence>MAWDRRPLPWDELPDEILLQILRYLEPCQINKLHLVSRKLRKLSLDEELWKRLCFQDSPWYRSLQNRRAAQKKSVQPVNHLPLLDSSRTAIHLGGPPESETSWQQRQELANWDPTYPEEKVSWYEEYIQRQGPVSVNWLQMPRRCGRGSESVAEARGVALYSPHGGRDGLGTMLAVSPLEDGSICLWDVNGNRASQGSIVARSRPGNLFANEPNGPGNRRSRRVDTDAIECVSVSDSGHRAFFAVQSHLVEVDLNRLDVVSRESFEWSITAMSAVQDGVPLTVGTSLGIHLHDFRARARTGHDVADRLDGPRADAAHPFKAIFDPNPLPPYAPLSQPTPISILHLPRQGAPHLASDDIYVSGRFSNILHYDRRKFPSIAGSIYSGALIKSLTSLPVSFSALDAELRRKAELSAESVAQTKTAVQGQTLIAGGGYNTKGSLEMYGLNTTADSTSYGMLQNSALKNRQTAASATILSVISHGTKLAFSDGTGLLKWFERDGRTECRRLRIGHSDSEDEDSLFASMPASDDLARKILSTRPREGSERLNDDNILFWTGERLGMVTFTARPRFDDKQFGPRDSSTAAEEEEDDRRRRVYGERMRRALDRQADEVRFMGNLGMEMGMGMGMGMGAR</sequence>
<gene>
    <name evidence="3" type="ORF">GQ602_003357</name>
</gene>
<dbReference type="InterPro" id="IPR001810">
    <property type="entry name" value="F-box_dom"/>
</dbReference>
<organism evidence="3 4">
    <name type="scientific">Ophiocordyceps camponoti-floridani</name>
    <dbReference type="NCBI Taxonomy" id="2030778"/>
    <lineage>
        <taxon>Eukaryota</taxon>
        <taxon>Fungi</taxon>
        <taxon>Dikarya</taxon>
        <taxon>Ascomycota</taxon>
        <taxon>Pezizomycotina</taxon>
        <taxon>Sordariomycetes</taxon>
        <taxon>Hypocreomycetidae</taxon>
        <taxon>Hypocreales</taxon>
        <taxon>Ophiocordycipitaceae</taxon>
        <taxon>Ophiocordyceps</taxon>
    </lineage>
</organism>
<comment type="caution">
    <text evidence="3">The sequence shown here is derived from an EMBL/GenBank/DDBJ whole genome shotgun (WGS) entry which is preliminary data.</text>
</comment>
<keyword evidence="4" id="KW-1185">Reference proteome</keyword>
<reference evidence="3 4" key="1">
    <citation type="journal article" date="2020" name="G3 (Bethesda)">
        <title>Genetic Underpinnings of Host Manipulation by Ophiocordyceps as Revealed by Comparative Transcriptomics.</title>
        <authorList>
            <person name="Will I."/>
            <person name="Das B."/>
            <person name="Trinh T."/>
            <person name="Brachmann A."/>
            <person name="Ohm R.A."/>
            <person name="de Bekker C."/>
        </authorList>
    </citation>
    <scope>NUCLEOTIDE SEQUENCE [LARGE SCALE GENOMIC DNA]</scope>
    <source>
        <strain evidence="3 4">EC05</strain>
    </source>
</reference>
<evidence type="ECO:0000259" key="2">
    <source>
        <dbReference type="PROSITE" id="PS50181"/>
    </source>
</evidence>
<feature type="domain" description="F-box" evidence="2">
    <location>
        <begin position="7"/>
        <end position="53"/>
    </location>
</feature>
<dbReference type="InterPro" id="IPR036322">
    <property type="entry name" value="WD40_repeat_dom_sf"/>
</dbReference>
<dbReference type="EMBL" id="JAACLJ010000003">
    <property type="protein sequence ID" value="KAF4589468.1"/>
    <property type="molecule type" value="Genomic_DNA"/>
</dbReference>
<dbReference type="PROSITE" id="PS50181">
    <property type="entry name" value="FBOX"/>
    <property type="match status" value="1"/>
</dbReference>
<dbReference type="Proteomes" id="UP000562929">
    <property type="component" value="Unassembled WGS sequence"/>
</dbReference>
<evidence type="ECO:0000256" key="1">
    <source>
        <dbReference type="SAM" id="MobiDB-lite"/>
    </source>
</evidence>
<dbReference type="OrthoDB" id="3219396at2759"/>
<evidence type="ECO:0000313" key="4">
    <source>
        <dbReference type="Proteomes" id="UP000562929"/>
    </source>
</evidence>
<proteinExistence type="predicted"/>
<dbReference type="PANTHER" id="PTHR13252:SF9">
    <property type="entry name" value="F-BOX ONLY PROTEIN 28"/>
    <property type="match status" value="1"/>
</dbReference>
<dbReference type="SMART" id="SM00256">
    <property type="entry name" value="FBOX"/>
    <property type="match status" value="1"/>
</dbReference>
<evidence type="ECO:0000313" key="3">
    <source>
        <dbReference type="EMBL" id="KAF4589468.1"/>
    </source>
</evidence>
<dbReference type="InterPro" id="IPR039719">
    <property type="entry name" value="FBXO28"/>
</dbReference>
<dbReference type="SUPFAM" id="SSF50978">
    <property type="entry name" value="WD40 repeat-like"/>
    <property type="match status" value="1"/>
</dbReference>
<dbReference type="Pfam" id="PF12937">
    <property type="entry name" value="F-box-like"/>
    <property type="match status" value="1"/>
</dbReference>
<dbReference type="GO" id="GO:0000209">
    <property type="term" value="P:protein polyubiquitination"/>
    <property type="evidence" value="ECO:0007669"/>
    <property type="project" value="TreeGrafter"/>
</dbReference>
<feature type="region of interest" description="Disordered" evidence="1">
    <location>
        <begin position="569"/>
        <end position="591"/>
    </location>
</feature>
<name>A0A8H4VE55_9HYPO</name>